<evidence type="ECO:0000256" key="2">
    <source>
        <dbReference type="ARBA" id="ARBA00017823"/>
    </source>
</evidence>
<proteinExistence type="inferred from homology"/>
<keyword evidence="10" id="KW-0966">Cell projection</keyword>
<evidence type="ECO:0000256" key="8">
    <source>
        <dbReference type="ARBA" id="ARBA00030117"/>
    </source>
</evidence>
<accession>A0A246K113</accession>
<dbReference type="GO" id="GO:0044781">
    <property type="term" value="P:bacterial-type flagellum organization"/>
    <property type="evidence" value="ECO:0007669"/>
    <property type="project" value="UniProtKB-KW"/>
</dbReference>
<evidence type="ECO:0000256" key="4">
    <source>
        <dbReference type="ARBA" id="ARBA00022795"/>
    </source>
</evidence>
<comment type="caution">
    <text evidence="10">The sequence shown here is derived from an EMBL/GenBank/DDBJ whole genome shotgun (WGS) entry which is preliminary data.</text>
</comment>
<keyword evidence="3" id="KW-0678">Repressor</keyword>
<gene>
    <name evidence="10" type="primary">flgM</name>
    <name evidence="10" type="ORF">CDQ92_03275</name>
</gene>
<keyword evidence="10" id="KW-0969">Cilium</keyword>
<evidence type="ECO:0000256" key="7">
    <source>
        <dbReference type="ARBA" id="ARBA00024739"/>
    </source>
</evidence>
<dbReference type="NCBIfam" id="TIGR03824">
    <property type="entry name" value="FlgM_jcvi"/>
    <property type="match status" value="1"/>
</dbReference>
<evidence type="ECO:0000256" key="1">
    <source>
        <dbReference type="ARBA" id="ARBA00005322"/>
    </source>
</evidence>
<dbReference type="InterPro" id="IPR007412">
    <property type="entry name" value="FlgM"/>
</dbReference>
<keyword evidence="11" id="KW-1185">Reference proteome</keyword>
<comment type="similarity">
    <text evidence="1">Belongs to the FlgM family.</text>
</comment>
<evidence type="ECO:0000313" key="10">
    <source>
        <dbReference type="EMBL" id="OWQ99202.1"/>
    </source>
</evidence>
<dbReference type="EMBL" id="NISK01000001">
    <property type="protein sequence ID" value="OWQ99202.1"/>
    <property type="molecule type" value="Genomic_DNA"/>
</dbReference>
<dbReference type="SUPFAM" id="SSF101498">
    <property type="entry name" value="Anti-sigma factor FlgM"/>
    <property type="match status" value="1"/>
</dbReference>
<dbReference type="InterPro" id="IPR031316">
    <property type="entry name" value="FlgM_C"/>
</dbReference>
<keyword evidence="5" id="KW-0805">Transcription regulation</keyword>
<organism evidence="10 11">
    <name type="scientific">Sphingopyxis bauzanensis</name>
    <dbReference type="NCBI Taxonomy" id="651663"/>
    <lineage>
        <taxon>Bacteria</taxon>
        <taxon>Pseudomonadati</taxon>
        <taxon>Pseudomonadota</taxon>
        <taxon>Alphaproteobacteria</taxon>
        <taxon>Sphingomonadales</taxon>
        <taxon>Sphingomonadaceae</taxon>
        <taxon>Sphingopyxis</taxon>
    </lineage>
</organism>
<dbReference type="AlphaFoldDB" id="A0A246K113"/>
<dbReference type="GO" id="GO:0045892">
    <property type="term" value="P:negative regulation of DNA-templated transcription"/>
    <property type="evidence" value="ECO:0007669"/>
    <property type="project" value="InterPro"/>
</dbReference>
<dbReference type="Pfam" id="PF04316">
    <property type="entry name" value="FlgM"/>
    <property type="match status" value="1"/>
</dbReference>
<evidence type="ECO:0000259" key="9">
    <source>
        <dbReference type="Pfam" id="PF04316"/>
    </source>
</evidence>
<keyword evidence="6" id="KW-0804">Transcription</keyword>
<evidence type="ECO:0000256" key="3">
    <source>
        <dbReference type="ARBA" id="ARBA00022491"/>
    </source>
</evidence>
<keyword evidence="4" id="KW-1005">Bacterial flagellum biogenesis</keyword>
<name>A0A246K113_9SPHN</name>
<sequence>MEAFMSGDSSKIGPVGGIVRTTPLRSATSETAARAAHAPTQLAAAPDSLPAARLIRLAGSLATQAPPVDVARVASLRNAIANGSYGVHPAIIASAMIDFHAGGVE</sequence>
<comment type="function">
    <text evidence="7">Responsible for the coupling of flagellin expression to flagellar assembly by preventing expression of the flagellin genes when a component of the middle class of proteins is defective. It negatively regulates flagellar genes by inhibiting the activity of FliA by directly binding to FliA.</text>
</comment>
<dbReference type="InterPro" id="IPR035890">
    <property type="entry name" value="Anti-sigma-28_factor_FlgM_sf"/>
</dbReference>
<protein>
    <recommendedName>
        <fullName evidence="2">Negative regulator of flagellin synthesis</fullName>
    </recommendedName>
    <alternativeName>
        <fullName evidence="8">Anti-sigma-28 factor</fullName>
    </alternativeName>
</protein>
<evidence type="ECO:0000256" key="6">
    <source>
        <dbReference type="ARBA" id="ARBA00023163"/>
    </source>
</evidence>
<feature type="domain" description="Anti-sigma-28 factor FlgM C-terminal" evidence="9">
    <location>
        <begin position="52"/>
        <end position="98"/>
    </location>
</feature>
<evidence type="ECO:0000256" key="5">
    <source>
        <dbReference type="ARBA" id="ARBA00023015"/>
    </source>
</evidence>
<keyword evidence="10" id="KW-0282">Flagellum</keyword>
<evidence type="ECO:0000313" key="11">
    <source>
        <dbReference type="Proteomes" id="UP000197361"/>
    </source>
</evidence>
<reference evidence="10 11" key="1">
    <citation type="journal article" date="2010" name="Int. J. Syst. Evol. Microbiol.">
        <title>Sphingopyxis bauzanensis sp. nov., a psychrophilic bacterium isolated from soil.</title>
        <authorList>
            <person name="Zhang D.C."/>
            <person name="Liu H.C."/>
            <person name="Xin Y.H."/>
            <person name="Zhou Y.G."/>
            <person name="Schinner F."/>
            <person name="Margesin R."/>
        </authorList>
    </citation>
    <scope>NUCLEOTIDE SEQUENCE [LARGE SCALE GENOMIC DNA]</scope>
    <source>
        <strain evidence="10 11">DSM 22271</strain>
    </source>
</reference>
<dbReference type="Proteomes" id="UP000197361">
    <property type="component" value="Unassembled WGS sequence"/>
</dbReference>